<proteinExistence type="predicted"/>
<dbReference type="InterPro" id="IPR032710">
    <property type="entry name" value="NTF2-like_dom_sf"/>
</dbReference>
<dbReference type="EMBL" id="CAJRAF010000002">
    <property type="protein sequence ID" value="CAG5008695.1"/>
    <property type="molecule type" value="Genomic_DNA"/>
</dbReference>
<dbReference type="SUPFAM" id="SSF54427">
    <property type="entry name" value="NTF2-like"/>
    <property type="match status" value="1"/>
</dbReference>
<evidence type="ECO:0000313" key="1">
    <source>
        <dbReference type="EMBL" id="CAG5008695.1"/>
    </source>
</evidence>
<reference evidence="1" key="1">
    <citation type="submission" date="2021-04" db="EMBL/GenBank/DDBJ databases">
        <authorList>
            <person name="Rodrigo-Torres L."/>
            <person name="Arahal R. D."/>
            <person name="Lucena T."/>
        </authorList>
    </citation>
    <scope>NUCLEOTIDE SEQUENCE</scope>
    <source>
        <strain evidence="1">CECT 9275</strain>
    </source>
</reference>
<protein>
    <recommendedName>
        <fullName evidence="3">Nuclear transport factor 2 family protein</fullName>
    </recommendedName>
</protein>
<dbReference type="AlphaFoldDB" id="A0A916JF68"/>
<organism evidence="1 2">
    <name type="scientific">Dyadobacter helix</name>
    <dbReference type="NCBI Taxonomy" id="2822344"/>
    <lineage>
        <taxon>Bacteria</taxon>
        <taxon>Pseudomonadati</taxon>
        <taxon>Bacteroidota</taxon>
        <taxon>Cytophagia</taxon>
        <taxon>Cytophagales</taxon>
        <taxon>Spirosomataceae</taxon>
        <taxon>Dyadobacter</taxon>
    </lineage>
</organism>
<accession>A0A916JF68</accession>
<evidence type="ECO:0008006" key="3">
    <source>
        <dbReference type="Google" id="ProtNLM"/>
    </source>
</evidence>
<keyword evidence="2" id="KW-1185">Reference proteome</keyword>
<dbReference type="Gene3D" id="3.10.450.50">
    <property type="match status" value="1"/>
</dbReference>
<evidence type="ECO:0000313" key="2">
    <source>
        <dbReference type="Proteomes" id="UP000680038"/>
    </source>
</evidence>
<name>A0A916JF68_9BACT</name>
<gene>
    <name evidence="1" type="ORF">DYBT9275_04338</name>
</gene>
<comment type="caution">
    <text evidence="1">The sequence shown here is derived from an EMBL/GenBank/DDBJ whole genome shotgun (WGS) entry which is preliminary data.</text>
</comment>
<sequence>MKVRSVVDRLFAAMQEGDSAKAHAVFSDHAQLTSLSYDKKDSLIISTHPVSGFIKAIGTPHQEKWIEKIYNVSISVDGPMATVWAPYKFYLDDRYLHCGVNAIQLLKTMAGWKITEITDTRRKENCPD</sequence>
<dbReference type="Proteomes" id="UP000680038">
    <property type="component" value="Unassembled WGS sequence"/>
</dbReference>